<keyword evidence="8" id="KW-0443">Lipid metabolism</keyword>
<dbReference type="RefSeq" id="WP_083731955.1">
    <property type="nucleotide sequence ID" value="NZ_CP017641.1"/>
</dbReference>
<gene>
    <name evidence="15" type="primary">cls</name>
    <name evidence="15" type="ORF">Fuma_02139</name>
</gene>
<keyword evidence="3" id="KW-0444">Lipid biosynthesis</keyword>
<keyword evidence="9 13" id="KW-0472">Membrane</keyword>
<dbReference type="KEGG" id="fmr:Fuma_02139"/>
<evidence type="ECO:0000256" key="12">
    <source>
        <dbReference type="NCBIfam" id="TIGR04265"/>
    </source>
</evidence>
<protein>
    <recommendedName>
        <fullName evidence="12">Cardiolipin synthase</fullName>
        <ecNumber evidence="12">2.7.8.-</ecNumber>
    </recommendedName>
</protein>
<keyword evidence="11" id="KW-1208">Phospholipid metabolism</keyword>
<evidence type="ECO:0000256" key="1">
    <source>
        <dbReference type="ARBA" id="ARBA00004651"/>
    </source>
</evidence>
<evidence type="ECO:0000256" key="6">
    <source>
        <dbReference type="ARBA" id="ARBA00022737"/>
    </source>
</evidence>
<dbReference type="EC" id="2.7.8.-" evidence="12"/>
<evidence type="ECO:0000256" key="4">
    <source>
        <dbReference type="ARBA" id="ARBA00022679"/>
    </source>
</evidence>
<dbReference type="Proteomes" id="UP000187735">
    <property type="component" value="Chromosome"/>
</dbReference>
<comment type="subcellular location">
    <subcellularLocation>
        <location evidence="1">Cell membrane</location>
        <topology evidence="1">Multi-pass membrane protein</topology>
    </subcellularLocation>
</comment>
<dbReference type="GO" id="GO:0008808">
    <property type="term" value="F:cardiolipin synthase activity"/>
    <property type="evidence" value="ECO:0007669"/>
    <property type="project" value="UniProtKB-UniRule"/>
</dbReference>
<dbReference type="EMBL" id="CP017641">
    <property type="protein sequence ID" value="APZ92528.1"/>
    <property type="molecule type" value="Genomic_DNA"/>
</dbReference>
<evidence type="ECO:0000256" key="7">
    <source>
        <dbReference type="ARBA" id="ARBA00022989"/>
    </source>
</evidence>
<proteinExistence type="predicted"/>
<evidence type="ECO:0000256" key="13">
    <source>
        <dbReference type="SAM" id="Phobius"/>
    </source>
</evidence>
<feature type="domain" description="PLD phosphodiesterase" evidence="14">
    <location>
        <begin position="429"/>
        <end position="456"/>
    </location>
</feature>
<dbReference type="NCBIfam" id="TIGR04265">
    <property type="entry name" value="bac_cardiolipin"/>
    <property type="match status" value="1"/>
</dbReference>
<accession>A0A1P8WEP6</accession>
<organism evidence="15 16">
    <name type="scientific">Fuerstiella marisgermanici</name>
    <dbReference type="NCBI Taxonomy" id="1891926"/>
    <lineage>
        <taxon>Bacteria</taxon>
        <taxon>Pseudomonadati</taxon>
        <taxon>Planctomycetota</taxon>
        <taxon>Planctomycetia</taxon>
        <taxon>Planctomycetales</taxon>
        <taxon>Planctomycetaceae</taxon>
        <taxon>Fuerstiella</taxon>
    </lineage>
</organism>
<dbReference type="AlphaFoldDB" id="A0A1P8WEP6"/>
<evidence type="ECO:0000256" key="5">
    <source>
        <dbReference type="ARBA" id="ARBA00022692"/>
    </source>
</evidence>
<name>A0A1P8WEP6_9PLAN</name>
<evidence type="ECO:0000256" key="2">
    <source>
        <dbReference type="ARBA" id="ARBA00022475"/>
    </source>
</evidence>
<dbReference type="CDD" id="cd09158">
    <property type="entry name" value="PLDc_EcCLS_like_2"/>
    <property type="match status" value="1"/>
</dbReference>
<keyword evidence="6" id="KW-0677">Repeat</keyword>
<dbReference type="STRING" id="1891926.Fuma_02139"/>
<evidence type="ECO:0000256" key="11">
    <source>
        <dbReference type="ARBA" id="ARBA00023264"/>
    </source>
</evidence>
<keyword evidence="10" id="KW-0594">Phospholipid biosynthesis</keyword>
<feature type="transmembrane region" description="Helical" evidence="13">
    <location>
        <begin position="72"/>
        <end position="90"/>
    </location>
</feature>
<dbReference type="Pfam" id="PF13396">
    <property type="entry name" value="PLDc_N"/>
    <property type="match status" value="1"/>
</dbReference>
<evidence type="ECO:0000313" key="16">
    <source>
        <dbReference type="Proteomes" id="UP000187735"/>
    </source>
</evidence>
<evidence type="ECO:0000256" key="10">
    <source>
        <dbReference type="ARBA" id="ARBA00023209"/>
    </source>
</evidence>
<dbReference type="Gene3D" id="3.30.870.10">
    <property type="entry name" value="Endonuclease Chain A"/>
    <property type="match status" value="2"/>
</dbReference>
<evidence type="ECO:0000256" key="9">
    <source>
        <dbReference type="ARBA" id="ARBA00023136"/>
    </source>
</evidence>
<dbReference type="OrthoDB" id="9762009at2"/>
<dbReference type="InterPro" id="IPR027379">
    <property type="entry name" value="CLS_N"/>
</dbReference>
<keyword evidence="5 13" id="KW-0812">Transmembrane</keyword>
<dbReference type="PANTHER" id="PTHR21248">
    <property type="entry name" value="CARDIOLIPIN SYNTHASE"/>
    <property type="match status" value="1"/>
</dbReference>
<dbReference type="PANTHER" id="PTHR21248:SF22">
    <property type="entry name" value="PHOSPHOLIPASE D"/>
    <property type="match status" value="1"/>
</dbReference>
<dbReference type="GO" id="GO:0032049">
    <property type="term" value="P:cardiolipin biosynthetic process"/>
    <property type="evidence" value="ECO:0007669"/>
    <property type="project" value="UniProtKB-UniRule"/>
</dbReference>
<dbReference type="InterPro" id="IPR025202">
    <property type="entry name" value="PLD-like_dom"/>
</dbReference>
<dbReference type="PROSITE" id="PS50035">
    <property type="entry name" value="PLD"/>
    <property type="match status" value="1"/>
</dbReference>
<dbReference type="Pfam" id="PF13091">
    <property type="entry name" value="PLDc_2"/>
    <property type="match status" value="2"/>
</dbReference>
<evidence type="ECO:0000256" key="3">
    <source>
        <dbReference type="ARBA" id="ARBA00022516"/>
    </source>
</evidence>
<dbReference type="GO" id="GO:0005886">
    <property type="term" value="C:plasma membrane"/>
    <property type="evidence" value="ECO:0007669"/>
    <property type="project" value="UniProtKB-SubCell"/>
</dbReference>
<dbReference type="InterPro" id="IPR022924">
    <property type="entry name" value="Cardiolipin_synthase"/>
</dbReference>
<evidence type="ECO:0000313" key="15">
    <source>
        <dbReference type="EMBL" id="APZ92528.1"/>
    </source>
</evidence>
<dbReference type="SUPFAM" id="SSF56024">
    <property type="entry name" value="Phospholipase D/nuclease"/>
    <property type="match status" value="2"/>
</dbReference>
<dbReference type="InterPro" id="IPR001736">
    <property type="entry name" value="PLipase_D/transphosphatidylase"/>
</dbReference>
<evidence type="ECO:0000259" key="14">
    <source>
        <dbReference type="PROSITE" id="PS50035"/>
    </source>
</evidence>
<dbReference type="SMART" id="SM00155">
    <property type="entry name" value="PLDc"/>
    <property type="match status" value="2"/>
</dbReference>
<keyword evidence="2" id="KW-1003">Cell membrane</keyword>
<dbReference type="CDD" id="cd09152">
    <property type="entry name" value="PLDc_EcCLS_like_1"/>
    <property type="match status" value="1"/>
</dbReference>
<sequence>MREPDWWSLPRRDCAPLKLIHETPGGVTPARTRNHAHVLIQGFAIAHGLVVIVFSTRILLRDDLSAESRLAWFLVMLFAPYLGVFLYLLFGEISLGRTVHQQHNRIFEKLHEIAGAAMGSCDRNLAQHVEREFHTAFRAASVDGFETTIGNRAELLPDAATARSRLIEDIDNATDCVQVLYYIWLDDNTGTNVAKALIRAAKRGVTVHAMADGLGSNRFVRSTLWHDMRDAGVNLRVALPLRWVVDTILFSRIDLRNHRKITVIDSRITWCGSQNCADPEFRVKAKFAPWVDIMLRFEGPVVAQCQLLFASDWLLNSGDEIPASFQMKADKFEGGFPAQIFADGPTERRGATPQLFATLLTLANNEVIISTPYFVPNTTVLDALCAAAIRGVDVTLILPQRNDSWIVAAASHSHYRQLLDHGVKIFEFRGGVLHAKTLTIDGALSLVGSTNLDLRSFDLNYENDILLRDDAITAAIIDRQREYISQSDPVTMEHVHSWSYSRRILNNVVVTIGPIL</sequence>
<evidence type="ECO:0000256" key="8">
    <source>
        <dbReference type="ARBA" id="ARBA00023098"/>
    </source>
</evidence>
<keyword evidence="7 13" id="KW-1133">Transmembrane helix</keyword>
<keyword evidence="16" id="KW-1185">Reference proteome</keyword>
<feature type="transmembrane region" description="Helical" evidence="13">
    <location>
        <begin position="38"/>
        <end position="60"/>
    </location>
</feature>
<reference evidence="15 16" key="1">
    <citation type="journal article" date="2016" name="Front. Microbiol.">
        <title>Fuerstia marisgermanicae gen. nov., sp. nov., an Unusual Member of the Phylum Planctomycetes from the German Wadden Sea.</title>
        <authorList>
            <person name="Kohn T."/>
            <person name="Heuer A."/>
            <person name="Jogler M."/>
            <person name="Vollmers J."/>
            <person name="Boedeker C."/>
            <person name="Bunk B."/>
            <person name="Rast P."/>
            <person name="Borchert D."/>
            <person name="Glockner I."/>
            <person name="Freese H.M."/>
            <person name="Klenk H.P."/>
            <person name="Overmann J."/>
            <person name="Kaster A.K."/>
            <person name="Rohde M."/>
            <person name="Wiegand S."/>
            <person name="Jogler C."/>
        </authorList>
    </citation>
    <scope>NUCLEOTIDE SEQUENCE [LARGE SCALE GENOMIC DNA]</scope>
    <source>
        <strain evidence="15 16">NH11</strain>
    </source>
</reference>
<keyword evidence="4 15" id="KW-0808">Transferase</keyword>